<dbReference type="OrthoDB" id="4789771at2"/>
<dbReference type="PATRIC" id="fig|582680.7.peg.130"/>
<keyword evidence="4" id="KW-1185">Reference proteome</keyword>
<dbReference type="EMBL" id="JYIT01000034">
    <property type="protein sequence ID" value="KJL33605.1"/>
    <property type="molecule type" value="Genomic_DNA"/>
</dbReference>
<dbReference type="PROSITE" id="PS51318">
    <property type="entry name" value="TAT"/>
    <property type="match status" value="1"/>
</dbReference>
<dbReference type="InterPro" id="IPR025442">
    <property type="entry name" value="DUF4185"/>
</dbReference>
<keyword evidence="1" id="KW-0732">Signal</keyword>
<evidence type="ECO:0000256" key="1">
    <source>
        <dbReference type="SAM" id="SignalP"/>
    </source>
</evidence>
<organism evidence="3 4">
    <name type="scientific">Microbacterium azadirachtae</name>
    <dbReference type="NCBI Taxonomy" id="582680"/>
    <lineage>
        <taxon>Bacteria</taxon>
        <taxon>Bacillati</taxon>
        <taxon>Actinomycetota</taxon>
        <taxon>Actinomycetes</taxon>
        <taxon>Micrococcales</taxon>
        <taxon>Microbacteriaceae</taxon>
        <taxon>Microbacterium</taxon>
    </lineage>
</organism>
<proteinExistence type="predicted"/>
<reference evidence="3 4" key="1">
    <citation type="submission" date="2015-02" db="EMBL/GenBank/DDBJ databases">
        <title>Draft genome sequences of ten Microbacterium spp. with emphasis on heavy metal contaminated environments.</title>
        <authorList>
            <person name="Corretto E."/>
        </authorList>
    </citation>
    <scope>NUCLEOTIDE SEQUENCE [LARGE SCALE GENOMIC DNA]</scope>
    <source>
        <strain evidence="3 4">DSM 23848</strain>
    </source>
</reference>
<sequence>MSEEVLRPARGLTRRTVLQGALAAGAALGASALGASPAAAAGLTVTRMKVLAGTQAGVQYGIGATDLGIPARTPDGRLLFTFGDTWADAVGGADWRSPVALYSSTSTLASGVVFNGAAGAGANTQVTAPQLWYYPHDAYYETVIPSDVITIGSRMYLHAIVNGPTFGAVRWTELWQSDDSGATWQHTGLKFPADMAGGHFQCITWGQGSDGYVYIYGTGFQRDKGIVLYRVPQNSMTTLSAYQPWGYANGVWAWGNPATEVLPGKFGEMCLRPLGGKWILTWFNADAYRIDAMVVNTPTDNLYTATKTTLLWGGNWGAEDATHVAQLYGGYIIPGSTLSDLHLSVSQWNTGDNSVYHVEQFRIQGLV</sequence>
<name>A0A0F0LMV7_9MICO</name>
<feature type="chain" id="PRO_5002445536" description="DUF4185 domain-containing protein" evidence="1">
    <location>
        <begin position="41"/>
        <end position="367"/>
    </location>
</feature>
<dbReference type="Pfam" id="PF13810">
    <property type="entry name" value="DUF4185"/>
    <property type="match status" value="1"/>
</dbReference>
<comment type="caution">
    <text evidence="3">The sequence shown here is derived from an EMBL/GenBank/DDBJ whole genome shotgun (WGS) entry which is preliminary data.</text>
</comment>
<feature type="signal peptide" evidence="1">
    <location>
        <begin position="1"/>
        <end position="40"/>
    </location>
</feature>
<dbReference type="RefSeq" id="WP_045248871.1">
    <property type="nucleotide sequence ID" value="NZ_FNGQ01000002.1"/>
</dbReference>
<dbReference type="InterPro" id="IPR006311">
    <property type="entry name" value="TAT_signal"/>
</dbReference>
<protein>
    <recommendedName>
        <fullName evidence="2">DUF4185 domain-containing protein</fullName>
    </recommendedName>
</protein>
<dbReference type="Proteomes" id="UP000033448">
    <property type="component" value="Unassembled WGS sequence"/>
</dbReference>
<gene>
    <name evidence="3" type="ORF">RL72_00116</name>
</gene>
<evidence type="ECO:0000259" key="2">
    <source>
        <dbReference type="Pfam" id="PF13810"/>
    </source>
</evidence>
<accession>A0A0F0LMV7</accession>
<feature type="domain" description="DUF4185" evidence="2">
    <location>
        <begin position="58"/>
        <end position="362"/>
    </location>
</feature>
<evidence type="ECO:0000313" key="4">
    <source>
        <dbReference type="Proteomes" id="UP000033448"/>
    </source>
</evidence>
<evidence type="ECO:0000313" key="3">
    <source>
        <dbReference type="EMBL" id="KJL33605.1"/>
    </source>
</evidence>
<dbReference type="AlphaFoldDB" id="A0A0F0LMV7"/>